<feature type="compositionally biased region" description="Polar residues" evidence="1">
    <location>
        <begin position="309"/>
        <end position="322"/>
    </location>
</feature>
<feature type="region of interest" description="Disordered" evidence="1">
    <location>
        <begin position="130"/>
        <end position="165"/>
    </location>
</feature>
<accession>A0ABR1SUM2</accession>
<evidence type="ECO:0000256" key="1">
    <source>
        <dbReference type="SAM" id="MobiDB-lite"/>
    </source>
</evidence>
<proteinExistence type="predicted"/>
<evidence type="ECO:0000313" key="3">
    <source>
        <dbReference type="Proteomes" id="UP001480595"/>
    </source>
</evidence>
<feature type="region of interest" description="Disordered" evidence="1">
    <location>
        <begin position="309"/>
        <end position="341"/>
    </location>
</feature>
<organism evidence="2 3">
    <name type="scientific">Apiospora phragmitis</name>
    <dbReference type="NCBI Taxonomy" id="2905665"/>
    <lineage>
        <taxon>Eukaryota</taxon>
        <taxon>Fungi</taxon>
        <taxon>Dikarya</taxon>
        <taxon>Ascomycota</taxon>
        <taxon>Pezizomycotina</taxon>
        <taxon>Sordariomycetes</taxon>
        <taxon>Xylariomycetidae</taxon>
        <taxon>Amphisphaeriales</taxon>
        <taxon>Apiosporaceae</taxon>
        <taxon>Apiospora</taxon>
    </lineage>
</organism>
<keyword evidence="3" id="KW-1185">Reference proteome</keyword>
<evidence type="ECO:0000313" key="2">
    <source>
        <dbReference type="EMBL" id="KAK8037912.1"/>
    </source>
</evidence>
<feature type="compositionally biased region" description="Low complexity" evidence="1">
    <location>
        <begin position="139"/>
        <end position="148"/>
    </location>
</feature>
<dbReference type="RefSeq" id="XP_066707764.1">
    <property type="nucleotide sequence ID" value="XM_066866088.1"/>
</dbReference>
<dbReference type="GeneID" id="92099151"/>
<reference evidence="2 3" key="1">
    <citation type="submission" date="2023-01" db="EMBL/GenBank/DDBJ databases">
        <title>Analysis of 21 Apiospora genomes using comparative genomics revels a genus with tremendous synthesis potential of carbohydrate active enzymes and secondary metabolites.</title>
        <authorList>
            <person name="Sorensen T."/>
        </authorList>
    </citation>
    <scope>NUCLEOTIDE SEQUENCE [LARGE SCALE GENOMIC DNA]</scope>
    <source>
        <strain evidence="2 3">CBS 135458</strain>
    </source>
</reference>
<comment type="caution">
    <text evidence="2">The sequence shown here is derived from an EMBL/GenBank/DDBJ whole genome shotgun (WGS) entry which is preliminary data.</text>
</comment>
<sequence>MEHPVNPGVIPLASPTRPSFRVNKAGGRPSSRKQSYVADASNRLGRMGPDSYHIINNNGFPNVQIPAEHDPMNFDVRQAIHPSMISAIDPSMASMYPGHFPYAIPPPIHNGDMSINPSLSMLNGDLAAVHGPGTPKRTASYSSEASSATFTPGSAAGPTSLEPMPPAPHRSCCAPNVLVKDSAESNGYNPMSAPGISMQMPQQPQMAAPQNNELYQSSVHGYPTGYGTYENPYDLVQWQQQQQQMATYSYLVAQEANTQDEYSHNCTCGAECECLGCPEHPFNERTREYINEGYEIQSLDPLVKQSDELPSSVLQDGSSPFATTPEAAEAGSFVNSSKEGSPAPNENFFWIEIPCNGDEANCDCGDDCACVGCATHNRKAAQNLQNPPAE</sequence>
<gene>
    <name evidence="2" type="ORF">PG994_014679</name>
</gene>
<feature type="region of interest" description="Disordered" evidence="1">
    <location>
        <begin position="1"/>
        <end position="36"/>
    </location>
</feature>
<name>A0ABR1SUM2_9PEZI</name>
<dbReference type="Proteomes" id="UP001480595">
    <property type="component" value="Unassembled WGS sequence"/>
</dbReference>
<protein>
    <submittedName>
        <fullName evidence="2">Copper-activated transcription factor GRISEA</fullName>
    </submittedName>
</protein>
<dbReference type="EMBL" id="JAQQWL010000016">
    <property type="protein sequence ID" value="KAK8037912.1"/>
    <property type="molecule type" value="Genomic_DNA"/>
</dbReference>